<dbReference type="InterPro" id="IPR009081">
    <property type="entry name" value="PP-bd_ACP"/>
</dbReference>
<proteinExistence type="predicted"/>
<dbReference type="OrthoDB" id="9803943at2"/>
<evidence type="ECO:0000313" key="3">
    <source>
        <dbReference type="RefSeq" id="WP_028313002.1"/>
    </source>
</evidence>
<dbReference type="RefSeq" id="WP_028313002.1">
    <property type="nucleotide sequence ID" value="NZ_KI519499.1"/>
</dbReference>
<reference evidence="3" key="1">
    <citation type="journal article" date="2007" name="Biochem. Cell Biol.">
        <title>Acyl carrier protein: structure-function relationships in a conserved multifunctional protein family.</title>
        <authorList>
            <person name="Byers D.M."/>
            <person name="Gong H."/>
        </authorList>
    </citation>
    <scope>NUCLEOTIDE SEQUENCE</scope>
</reference>
<sequence length="90" mass="9967">MDLDTIKTKIKEIIQDRLEIDPADIADPDTADLFAEDGWGIDSVDVLDLVLGLEKAFGVRLNQDEEVKRHFKSIETLAAYLLTVAKPVAA</sequence>
<reference evidence="3" key="2">
    <citation type="journal article" date="2010" name="Biochem. J.">
        <title>Current understanding of fatty acid biosynthesis and the acyl carrier protein.</title>
        <authorList>
            <person name="Chan D.I."/>
            <person name="Vogel H.J."/>
        </authorList>
    </citation>
    <scope>NUCLEOTIDE SEQUENCE</scope>
</reference>
<protein>
    <submittedName>
        <fullName evidence="3">Acyl carrier protein</fullName>
    </submittedName>
</protein>
<reference evidence="3" key="3">
    <citation type="journal article" date="2019" name="Biochim Biophys Acta Proteins Proteom">
        <title>A conformational switch from a closed apo- to an open holo-form equips the acyl carrier protein for acyl chain accommodation.</title>
        <authorList>
            <person name="Arya R."/>
            <person name="Sharma B."/>
            <person name="Dhembla C."/>
            <person name="Pal R.K."/>
            <person name="Patel A.K."/>
            <person name="Sundd M."/>
            <person name="Ghosh B."/>
            <person name="Makde R.D."/>
            <person name="Kundu S."/>
        </authorList>
    </citation>
    <scope>NUCLEOTIDE SEQUENCE</scope>
</reference>
<accession>A0A8B6X711</accession>
<dbReference type="Gene3D" id="1.10.1200.10">
    <property type="entry name" value="ACP-like"/>
    <property type="match status" value="1"/>
</dbReference>
<organism evidence="2 3">
    <name type="scientific">Derxia gummosa DSM 723</name>
    <dbReference type="NCBI Taxonomy" id="1121388"/>
    <lineage>
        <taxon>Bacteria</taxon>
        <taxon>Pseudomonadati</taxon>
        <taxon>Pseudomonadota</taxon>
        <taxon>Betaproteobacteria</taxon>
        <taxon>Burkholderiales</taxon>
        <taxon>Alcaligenaceae</taxon>
        <taxon>Derxia</taxon>
    </lineage>
</organism>
<evidence type="ECO:0000259" key="1">
    <source>
        <dbReference type="PROSITE" id="PS50075"/>
    </source>
</evidence>
<reference evidence="3" key="4">
    <citation type="submission" date="2025-08" db="UniProtKB">
        <authorList>
            <consortium name="RefSeq"/>
        </authorList>
    </citation>
    <scope>IDENTIFICATION</scope>
</reference>
<dbReference type="AlphaFoldDB" id="A0A8B6X711"/>
<dbReference type="Proteomes" id="UP000675920">
    <property type="component" value="Unplaced"/>
</dbReference>
<name>A0A8B6X711_9BURK</name>
<dbReference type="Pfam" id="PF00550">
    <property type="entry name" value="PP-binding"/>
    <property type="match status" value="1"/>
</dbReference>
<keyword evidence="2" id="KW-1185">Reference proteome</keyword>
<dbReference type="PROSITE" id="PS50075">
    <property type="entry name" value="CARRIER"/>
    <property type="match status" value="1"/>
</dbReference>
<feature type="domain" description="Carrier" evidence="1">
    <location>
        <begin position="4"/>
        <end position="85"/>
    </location>
</feature>
<evidence type="ECO:0000313" key="2">
    <source>
        <dbReference type="Proteomes" id="UP000675920"/>
    </source>
</evidence>
<dbReference type="InterPro" id="IPR036736">
    <property type="entry name" value="ACP-like_sf"/>
</dbReference>
<dbReference type="SUPFAM" id="SSF47336">
    <property type="entry name" value="ACP-like"/>
    <property type="match status" value="1"/>
</dbReference>